<keyword evidence="1" id="KW-0812">Transmembrane</keyword>
<accession>A0A516GZY0</accession>
<feature type="transmembrane region" description="Helical" evidence="1">
    <location>
        <begin position="177"/>
        <end position="195"/>
    </location>
</feature>
<organism evidence="2 3">
    <name type="scientific">Ferrovibrio terrae</name>
    <dbReference type="NCBI Taxonomy" id="2594003"/>
    <lineage>
        <taxon>Bacteria</taxon>
        <taxon>Pseudomonadati</taxon>
        <taxon>Pseudomonadota</taxon>
        <taxon>Alphaproteobacteria</taxon>
        <taxon>Rhodospirillales</taxon>
        <taxon>Rhodospirillaceae</taxon>
        <taxon>Ferrovibrio</taxon>
    </lineage>
</organism>
<dbReference type="RefSeq" id="WP_144068043.1">
    <property type="nucleotide sequence ID" value="NZ_CP041636.1"/>
</dbReference>
<dbReference type="GO" id="GO:0016787">
    <property type="term" value="F:hydrolase activity"/>
    <property type="evidence" value="ECO:0007669"/>
    <property type="project" value="UniProtKB-KW"/>
</dbReference>
<keyword evidence="1" id="KW-1133">Transmembrane helix</keyword>
<proteinExistence type="predicted"/>
<feature type="transmembrane region" description="Helical" evidence="1">
    <location>
        <begin position="106"/>
        <end position="127"/>
    </location>
</feature>
<dbReference type="OrthoDB" id="110250at2"/>
<dbReference type="AlphaFoldDB" id="A0A516GZY0"/>
<feature type="transmembrane region" description="Helical" evidence="1">
    <location>
        <begin position="63"/>
        <end position="82"/>
    </location>
</feature>
<evidence type="ECO:0000256" key="1">
    <source>
        <dbReference type="SAM" id="Phobius"/>
    </source>
</evidence>
<dbReference type="Proteomes" id="UP000317496">
    <property type="component" value="Chromosome"/>
</dbReference>
<reference evidence="2 3" key="1">
    <citation type="submission" date="2019-07" db="EMBL/GenBank/DDBJ databases">
        <title>Genome sequencing for Ferrovibrio sp. K5.</title>
        <authorList>
            <person name="Park S.-J."/>
        </authorList>
    </citation>
    <scope>NUCLEOTIDE SEQUENCE [LARGE SCALE GENOMIC DNA]</scope>
    <source>
        <strain evidence="2 3">K5</strain>
    </source>
</reference>
<evidence type="ECO:0000313" key="2">
    <source>
        <dbReference type="EMBL" id="QDO97062.1"/>
    </source>
</evidence>
<dbReference type="KEGG" id="fer:FNB15_07140"/>
<dbReference type="InterPro" id="IPR007404">
    <property type="entry name" value="YdjM-like"/>
</dbReference>
<dbReference type="PANTHER" id="PTHR40031:SF1">
    <property type="entry name" value="MEMBRANE-BOUND METAL-DEPENDENT HYDROLASE"/>
    <property type="match status" value="1"/>
</dbReference>
<feature type="transmembrane region" description="Helical" evidence="1">
    <location>
        <begin position="147"/>
        <end position="165"/>
    </location>
</feature>
<sequence>MDSVTQILFGGVIAAAGFRAQLGRGAVIAGGAIATLPDLDVLADLVTEPSVINVWLHHRSITHSFPVTLIAGAVIGAGIWAVERRVRRRPRILPKDALDDAGRRSAWMWLGALSAVTHPLLDLFTSYGTQLLAPFSMARFAVNAMPIIDPLYSLPLLAVFLFALLTRRHVDTAQSMAQLVLLYVALYTTMAWGVGRHMEDRAREELRASHPAAAAAARVDAYPVIFQIWWRRIVADLPDEILVGFASPFRDAPIEWTRIPRSENGPGQTPALDAIQSTYEARVFRWFADGRLHWRQLPQDSGGFIFEARDYRYGLPGESVLGFWGLRFRTDAQGRITAPLTPLAERPPFSRAALEELRDGVLGR</sequence>
<dbReference type="InterPro" id="IPR053170">
    <property type="entry name" value="Transcription_regulator"/>
</dbReference>
<name>A0A516GZY0_9PROT</name>
<gene>
    <name evidence="2" type="ORF">FNB15_07140</name>
</gene>
<dbReference type="PANTHER" id="PTHR40031">
    <property type="entry name" value="HYPOTHETICAL MEMBRANE SPANNING PROTEIN"/>
    <property type="match status" value="1"/>
</dbReference>
<protein>
    <submittedName>
        <fullName evidence="2">Metal-dependent hydrolase</fullName>
    </submittedName>
</protein>
<keyword evidence="2" id="KW-0378">Hydrolase</keyword>
<keyword evidence="3" id="KW-1185">Reference proteome</keyword>
<keyword evidence="1" id="KW-0472">Membrane</keyword>
<dbReference type="Pfam" id="PF04307">
    <property type="entry name" value="YdjM"/>
    <property type="match status" value="1"/>
</dbReference>
<dbReference type="EMBL" id="CP041636">
    <property type="protein sequence ID" value="QDO97062.1"/>
    <property type="molecule type" value="Genomic_DNA"/>
</dbReference>
<evidence type="ECO:0000313" key="3">
    <source>
        <dbReference type="Proteomes" id="UP000317496"/>
    </source>
</evidence>